<dbReference type="EMBL" id="AP010968">
    <property type="protein sequence ID" value="BAJ27166.1"/>
    <property type="molecule type" value="Genomic_DNA"/>
</dbReference>
<gene>
    <name evidence="1" type="ordered locus">KSE_13370</name>
</gene>
<evidence type="ECO:0000313" key="2">
    <source>
        <dbReference type="Proteomes" id="UP000007076"/>
    </source>
</evidence>
<dbReference type="KEGG" id="ksk:KSE_13370"/>
<sequence length="271" mass="29787">MNAAERLVSQARQGRFEEVLPDLLATASRPDGDRDEAWEAAAAAIQVLFWQDRFAEAADLAEELIARDAPLGGELCDQDTPFRTALLAGELHAGAPARPRLLAAAARVPEGRNLGDDLSWLAEELPGRPVEHLLPGRSDWGGPARPLDRVAAPLAERDFDTLDARDRHTLWEAAAAANDFDLAHRLAETSGQLPDRYAACLWMAGWYAVRGDVPGGERMLLAAHDRWWPYMAWDAIPDDAVLQPTLRLVTTDLVRAHYLTRPIGPEAEKNA</sequence>
<reference evidence="1 2" key="1">
    <citation type="journal article" date="2010" name="DNA Res.">
        <title>Genome sequence of Kitasatospora setae NBRC 14216T: an evolutionary snapshot of the family Streptomycetaceae.</title>
        <authorList>
            <person name="Ichikawa N."/>
            <person name="Oguchi A."/>
            <person name="Ikeda H."/>
            <person name="Ishikawa J."/>
            <person name="Kitani S."/>
            <person name="Watanabe Y."/>
            <person name="Nakamura S."/>
            <person name="Katano Y."/>
            <person name="Kishi E."/>
            <person name="Sasagawa M."/>
            <person name="Ankai A."/>
            <person name="Fukui S."/>
            <person name="Hashimoto Y."/>
            <person name="Kamata S."/>
            <person name="Otoguro M."/>
            <person name="Tanikawa S."/>
            <person name="Nihira T."/>
            <person name="Horinouchi S."/>
            <person name="Ohnishi Y."/>
            <person name="Hayakawa M."/>
            <person name="Kuzuyama T."/>
            <person name="Arisawa A."/>
            <person name="Nomoto F."/>
            <person name="Miura H."/>
            <person name="Takahashi Y."/>
            <person name="Fujita N."/>
        </authorList>
    </citation>
    <scope>NUCLEOTIDE SEQUENCE [LARGE SCALE GENOMIC DNA]</scope>
    <source>
        <strain evidence="2">ATCC 33774 / DSM 43861 / JCM 3304 / KCC A-0304 / NBRC 14216 / KM-6054</strain>
    </source>
</reference>
<dbReference type="eggNOG" id="ENOG5031JVF">
    <property type="taxonomic scope" value="Bacteria"/>
</dbReference>
<dbReference type="HOGENOM" id="CLU_1025935_0_0_11"/>
<proteinExistence type="predicted"/>
<dbReference type="Proteomes" id="UP000007076">
    <property type="component" value="Chromosome"/>
</dbReference>
<organism evidence="1 2">
    <name type="scientific">Kitasatospora setae (strain ATCC 33774 / DSM 43861 / JCM 3304 / KCC A-0304 / NBRC 14216 / KM-6054)</name>
    <name type="common">Streptomyces setae</name>
    <dbReference type="NCBI Taxonomy" id="452652"/>
    <lineage>
        <taxon>Bacteria</taxon>
        <taxon>Bacillati</taxon>
        <taxon>Actinomycetota</taxon>
        <taxon>Actinomycetes</taxon>
        <taxon>Kitasatosporales</taxon>
        <taxon>Streptomycetaceae</taxon>
        <taxon>Kitasatospora</taxon>
    </lineage>
</organism>
<dbReference type="RefSeq" id="WP_014134484.1">
    <property type="nucleotide sequence ID" value="NC_016109.1"/>
</dbReference>
<dbReference type="PATRIC" id="fig|452652.3.peg.1332"/>
<name>E4N7I5_KITSK</name>
<evidence type="ECO:0000313" key="1">
    <source>
        <dbReference type="EMBL" id="BAJ27166.1"/>
    </source>
</evidence>
<accession>E4N7I5</accession>
<dbReference type="STRING" id="452652.KSE_13370"/>
<keyword evidence="2" id="KW-1185">Reference proteome</keyword>
<protein>
    <submittedName>
        <fullName evidence="1">Uncharacterized protein</fullName>
    </submittedName>
</protein>
<dbReference type="AlphaFoldDB" id="E4N7I5"/>